<dbReference type="GO" id="GO:0006164">
    <property type="term" value="P:purine nucleotide biosynthetic process"/>
    <property type="evidence" value="ECO:0007669"/>
    <property type="project" value="TreeGrafter"/>
</dbReference>
<dbReference type="EMBL" id="VXIV02002008">
    <property type="protein sequence ID" value="KAF6027902.1"/>
    <property type="molecule type" value="Genomic_DNA"/>
</dbReference>
<dbReference type="GO" id="GO:0005524">
    <property type="term" value="F:ATP binding"/>
    <property type="evidence" value="ECO:0007669"/>
    <property type="project" value="TreeGrafter"/>
</dbReference>
<evidence type="ECO:0000313" key="4">
    <source>
        <dbReference type="EMBL" id="KAF6027902.1"/>
    </source>
</evidence>
<accession>A0A7J7JNG5</accession>
<dbReference type="GO" id="GO:0006015">
    <property type="term" value="P:5-phosphoribose 1-diphosphate biosynthetic process"/>
    <property type="evidence" value="ECO:0007669"/>
    <property type="project" value="TreeGrafter"/>
</dbReference>
<organism evidence="4 5">
    <name type="scientific">Bugula neritina</name>
    <name type="common">Brown bryozoan</name>
    <name type="synonym">Sertularia neritina</name>
    <dbReference type="NCBI Taxonomy" id="10212"/>
    <lineage>
        <taxon>Eukaryota</taxon>
        <taxon>Metazoa</taxon>
        <taxon>Spiralia</taxon>
        <taxon>Lophotrochozoa</taxon>
        <taxon>Bryozoa</taxon>
        <taxon>Gymnolaemata</taxon>
        <taxon>Cheilostomatida</taxon>
        <taxon>Flustrina</taxon>
        <taxon>Buguloidea</taxon>
        <taxon>Bugulidae</taxon>
        <taxon>Bugula</taxon>
    </lineage>
</organism>
<dbReference type="Proteomes" id="UP000593567">
    <property type="component" value="Unassembled WGS sequence"/>
</dbReference>
<reference evidence="4" key="1">
    <citation type="submission" date="2020-06" db="EMBL/GenBank/DDBJ databases">
        <title>Draft genome of Bugula neritina, a colonial animal packing powerful symbionts and potential medicines.</title>
        <authorList>
            <person name="Rayko M."/>
        </authorList>
    </citation>
    <scope>NUCLEOTIDE SEQUENCE [LARGE SCALE GENOMIC DNA]</scope>
    <source>
        <strain evidence="4">Kwan_BN1</strain>
    </source>
</reference>
<dbReference type="CDD" id="cd06223">
    <property type="entry name" value="PRTases_typeI"/>
    <property type="match status" value="1"/>
</dbReference>
<evidence type="ECO:0000259" key="3">
    <source>
        <dbReference type="Pfam" id="PF13793"/>
    </source>
</evidence>
<dbReference type="Gene3D" id="3.40.50.2020">
    <property type="match status" value="2"/>
</dbReference>
<protein>
    <submittedName>
        <fullName evidence="4">PRPSAP1</fullName>
    </submittedName>
</protein>
<dbReference type="Pfam" id="PF14572">
    <property type="entry name" value="Pribosyl_synth"/>
    <property type="match status" value="1"/>
</dbReference>
<evidence type="ECO:0000256" key="2">
    <source>
        <dbReference type="ARBA" id="ARBA00022727"/>
    </source>
</evidence>
<evidence type="ECO:0000256" key="1">
    <source>
        <dbReference type="ARBA" id="ARBA00006478"/>
    </source>
</evidence>
<dbReference type="InterPro" id="IPR029057">
    <property type="entry name" value="PRTase-like"/>
</dbReference>
<comment type="similarity">
    <text evidence="1">Belongs to the ribose-phosphate pyrophosphokinase family.</text>
</comment>
<dbReference type="GO" id="GO:0000287">
    <property type="term" value="F:magnesium ion binding"/>
    <property type="evidence" value="ECO:0007669"/>
    <property type="project" value="InterPro"/>
</dbReference>
<sequence>MDITCRTPILVLSGNSHPELTKLICQRLDVPIANCSVLHNTSRETQVEIKQTVRARDVYIVQTGTKNVNDDIMELLILAYACKTSCARSIIGVIPYLPYCKQSKMRKRGCVVSRLLADMIQKSGFTQLITMDLRYKEIQGFYSFPVDNLRASSYLIQYIRESIPDYRNSVIVSKNANSVKRASSYAERLQLPLAVIHGEEKLAEHDTDDGRTSPPLVDSGTESITSLHVGSRITHIDVHNLPVLIPKEKPPLHVVGDVGGKIAIVVDDLIDEVESYVSVAELLHDCGAYKVFVVATHGLLSKMHLSLYKTLILMR</sequence>
<dbReference type="FunFam" id="3.40.50.2020:FF:000031">
    <property type="entry name" value="Probable PRS4-ribose-phosphate pyrophosphokinase 3"/>
    <property type="match status" value="1"/>
</dbReference>
<keyword evidence="5" id="KW-1185">Reference proteome</keyword>
<dbReference type="PANTHER" id="PTHR10210:SF53">
    <property type="entry name" value="GH23275P"/>
    <property type="match status" value="1"/>
</dbReference>
<dbReference type="InterPro" id="IPR000836">
    <property type="entry name" value="PRTase_dom"/>
</dbReference>
<proteinExistence type="inferred from homology"/>
<dbReference type="GO" id="GO:0004749">
    <property type="term" value="F:ribose phosphate diphosphokinase activity"/>
    <property type="evidence" value="ECO:0007669"/>
    <property type="project" value="TreeGrafter"/>
</dbReference>
<dbReference type="PANTHER" id="PTHR10210">
    <property type="entry name" value="RIBOSE-PHOSPHATE DIPHOSPHOKINASE FAMILY MEMBER"/>
    <property type="match status" value="1"/>
</dbReference>
<feature type="domain" description="Ribose-phosphate pyrophosphokinase N-terminal" evidence="3">
    <location>
        <begin position="10"/>
        <end position="124"/>
    </location>
</feature>
<keyword evidence="2" id="KW-0545">Nucleotide biosynthesis</keyword>
<dbReference type="NCBIfam" id="TIGR01251">
    <property type="entry name" value="ribP_PPkin"/>
    <property type="match status" value="1"/>
</dbReference>
<dbReference type="SMART" id="SM01400">
    <property type="entry name" value="Pribosyltran_N"/>
    <property type="match status" value="1"/>
</dbReference>
<dbReference type="AlphaFoldDB" id="A0A7J7JNG5"/>
<dbReference type="InterPro" id="IPR005946">
    <property type="entry name" value="Rib-P_diPkinase"/>
</dbReference>
<comment type="caution">
    <text evidence="4">The sequence shown here is derived from an EMBL/GenBank/DDBJ whole genome shotgun (WGS) entry which is preliminary data.</text>
</comment>
<dbReference type="SUPFAM" id="SSF53271">
    <property type="entry name" value="PRTase-like"/>
    <property type="match status" value="2"/>
</dbReference>
<name>A0A7J7JNG5_BUGNE</name>
<evidence type="ECO:0000313" key="5">
    <source>
        <dbReference type="Proteomes" id="UP000593567"/>
    </source>
</evidence>
<gene>
    <name evidence="4" type="ORF">EB796_013803</name>
</gene>
<dbReference type="GO" id="GO:0002189">
    <property type="term" value="C:ribose phosphate diphosphokinase complex"/>
    <property type="evidence" value="ECO:0007669"/>
    <property type="project" value="TreeGrafter"/>
</dbReference>
<dbReference type="Pfam" id="PF13793">
    <property type="entry name" value="Pribosyltran_N"/>
    <property type="match status" value="1"/>
</dbReference>
<dbReference type="OrthoDB" id="413572at2759"/>
<dbReference type="InterPro" id="IPR029099">
    <property type="entry name" value="Pribosyltran_N"/>
</dbReference>
<dbReference type="GO" id="GO:0005737">
    <property type="term" value="C:cytoplasm"/>
    <property type="evidence" value="ECO:0007669"/>
    <property type="project" value="TreeGrafter"/>
</dbReference>